<evidence type="ECO:0000256" key="5">
    <source>
        <dbReference type="ARBA" id="ARBA00023288"/>
    </source>
</evidence>
<keyword evidence="8" id="KW-1185">Reference proteome</keyword>
<feature type="signal peptide" evidence="6">
    <location>
        <begin position="1"/>
        <end position="26"/>
    </location>
</feature>
<gene>
    <name evidence="7" type="ORF">FFV09_21705</name>
</gene>
<proteinExistence type="predicted"/>
<dbReference type="KEGG" id="saca:FFV09_21705"/>
<evidence type="ECO:0000313" key="8">
    <source>
        <dbReference type="Proteomes" id="UP000316968"/>
    </source>
</evidence>
<evidence type="ECO:0000256" key="4">
    <source>
        <dbReference type="ARBA" id="ARBA00023139"/>
    </source>
</evidence>
<evidence type="ECO:0000256" key="3">
    <source>
        <dbReference type="ARBA" id="ARBA00023136"/>
    </source>
</evidence>
<feature type="chain" id="PRO_5038906589" evidence="6">
    <location>
        <begin position="27"/>
        <end position="523"/>
    </location>
</feature>
<organism evidence="7 8">
    <name type="scientific">Saccharibacillus brassicae</name>
    <dbReference type="NCBI Taxonomy" id="2583377"/>
    <lineage>
        <taxon>Bacteria</taxon>
        <taxon>Bacillati</taxon>
        <taxon>Bacillota</taxon>
        <taxon>Bacilli</taxon>
        <taxon>Bacillales</taxon>
        <taxon>Paenibacillaceae</taxon>
        <taxon>Saccharibacillus</taxon>
    </lineage>
</organism>
<dbReference type="PROSITE" id="PS51257">
    <property type="entry name" value="PROKAR_LIPOPROTEIN"/>
    <property type="match status" value="1"/>
</dbReference>
<accession>A0A4Y6V418</accession>
<reference evidence="7 8" key="1">
    <citation type="submission" date="2019-06" db="EMBL/GenBank/DDBJ databases">
        <title>Saccharibacillus brassicae sp. nov., an endophytic bacterium isolated from Chinese cabbage seeds (Brassica pekinensis).</title>
        <authorList>
            <person name="Jiang L."/>
            <person name="Lee J."/>
            <person name="Kim S.W."/>
        </authorList>
    </citation>
    <scope>NUCLEOTIDE SEQUENCE [LARGE SCALE GENOMIC DNA]</scope>
    <source>
        <strain evidence="8">KCTC 43072 / ATSA2</strain>
    </source>
</reference>
<dbReference type="PANTHER" id="PTHR43649">
    <property type="entry name" value="ARABINOSE-BINDING PROTEIN-RELATED"/>
    <property type="match status" value="1"/>
</dbReference>
<dbReference type="SUPFAM" id="SSF53850">
    <property type="entry name" value="Periplasmic binding protein-like II"/>
    <property type="match status" value="1"/>
</dbReference>
<dbReference type="Proteomes" id="UP000316968">
    <property type="component" value="Chromosome"/>
</dbReference>
<dbReference type="PANTHER" id="PTHR43649:SF33">
    <property type="entry name" value="POLYGALACTURONAN_RHAMNOGALACTURONAN-BINDING PROTEIN YTCQ"/>
    <property type="match status" value="1"/>
</dbReference>
<keyword evidence="1" id="KW-1003">Cell membrane</keyword>
<protein>
    <submittedName>
        <fullName evidence="7">Extracellular solute-binding protein</fullName>
    </submittedName>
</protein>
<evidence type="ECO:0000313" key="7">
    <source>
        <dbReference type="EMBL" id="QDH23247.1"/>
    </source>
</evidence>
<keyword evidence="4" id="KW-0564">Palmitate</keyword>
<dbReference type="RefSeq" id="WP_141449784.1">
    <property type="nucleotide sequence ID" value="NZ_CP041217.1"/>
</dbReference>
<dbReference type="InterPro" id="IPR006059">
    <property type="entry name" value="SBP"/>
</dbReference>
<dbReference type="EMBL" id="CP041217">
    <property type="protein sequence ID" value="QDH23247.1"/>
    <property type="molecule type" value="Genomic_DNA"/>
</dbReference>
<dbReference type="Gene3D" id="3.40.190.10">
    <property type="entry name" value="Periplasmic binding protein-like II"/>
    <property type="match status" value="2"/>
</dbReference>
<dbReference type="Pfam" id="PF13416">
    <property type="entry name" value="SBP_bac_8"/>
    <property type="match status" value="1"/>
</dbReference>
<evidence type="ECO:0000256" key="2">
    <source>
        <dbReference type="ARBA" id="ARBA00022729"/>
    </source>
</evidence>
<dbReference type="InterPro" id="IPR050490">
    <property type="entry name" value="Bact_solute-bd_prot1"/>
</dbReference>
<evidence type="ECO:0000256" key="1">
    <source>
        <dbReference type="ARBA" id="ARBA00022475"/>
    </source>
</evidence>
<name>A0A4Y6V418_SACBS</name>
<dbReference type="AlphaFoldDB" id="A0A4Y6V418"/>
<keyword evidence="2 6" id="KW-0732">Signal</keyword>
<keyword evidence="5" id="KW-0449">Lipoprotein</keyword>
<dbReference type="OrthoDB" id="2649544at2"/>
<sequence>MRSGKKIPLAMSSVVLLAILASCSGGGDKADTSTSGAELEAWVSNEKVTSEAYLFSEIEKEFGVNINVKMRGVGAQDYVDKLNVQISSGEIPDWINDYAVNVGLFDKYVEQGILAEVPVEMIKANMPNYMAWVDKYKEIFKGDPFALFERNGKNYTIPTANPDLTKFLVMYYRQDWLDAVGIKKTPESLAEMEEALVKFRNDDPDGNGQKDTYGYLGIQKDPMWAFSPIYGAYGMYPGLWTEKDGRIARDEIDPKMKEVLTLLNDWYNKDLIDPEWVALDFDQARNKIISSKVGATWQNINAGQEGTGWYAPIKDVAPKASWALSPGPTGPNGDHGIMHFNPIAGMGIMFGKQLEKNPEKMKKYLQIFDKVNNDIAWLEKRSYGEEGKTFKKENGGYTWLPPYDKADERQKLGLGEARFPTLEPPFLDVYKENELLPTAKDREYKIKAQTIATGKYDLLTPFSKPEYDKVSTKLTDLTTKAYTDFITGKRPISEFDAYVAEWKKLGGDQAMEEAQQIYDKVYK</sequence>
<keyword evidence="3" id="KW-0472">Membrane</keyword>
<evidence type="ECO:0000256" key="6">
    <source>
        <dbReference type="SAM" id="SignalP"/>
    </source>
</evidence>